<feature type="region of interest" description="Disordered" evidence="1">
    <location>
        <begin position="271"/>
        <end position="301"/>
    </location>
</feature>
<dbReference type="SUPFAM" id="SSF47413">
    <property type="entry name" value="lambda repressor-like DNA-binding domains"/>
    <property type="match status" value="1"/>
</dbReference>
<comment type="caution">
    <text evidence="4">The sequence shown here is derived from an EMBL/GenBank/DDBJ whole genome shotgun (WGS) entry which is preliminary data.</text>
</comment>
<evidence type="ECO:0000259" key="3">
    <source>
        <dbReference type="SMART" id="SM00530"/>
    </source>
</evidence>
<keyword evidence="2" id="KW-0472">Membrane</keyword>
<dbReference type="InterPro" id="IPR021224">
    <property type="entry name" value="DUF2690"/>
</dbReference>
<keyword evidence="2" id="KW-1133">Transmembrane helix</keyword>
<dbReference type="Gene3D" id="1.10.260.40">
    <property type="entry name" value="lambda repressor-like DNA-binding domains"/>
    <property type="match status" value="1"/>
</dbReference>
<organism evidence="4 5">
    <name type="scientific">Streptomyces thioluteus</name>
    <dbReference type="NCBI Taxonomy" id="66431"/>
    <lineage>
        <taxon>Bacteria</taxon>
        <taxon>Bacillati</taxon>
        <taxon>Actinomycetota</taxon>
        <taxon>Actinomycetes</taxon>
        <taxon>Kitasatosporales</taxon>
        <taxon>Streptomycetaceae</taxon>
        <taxon>Streptomyces</taxon>
    </lineage>
</organism>
<evidence type="ECO:0000313" key="4">
    <source>
        <dbReference type="EMBL" id="GAA2930298.1"/>
    </source>
</evidence>
<name>A0ABN3WZU6_STRTU</name>
<accession>A0ABN3WZU6</accession>
<dbReference type="Proteomes" id="UP001501102">
    <property type="component" value="Unassembled WGS sequence"/>
</dbReference>
<reference evidence="4 5" key="1">
    <citation type="journal article" date="2019" name="Int. J. Syst. Evol. Microbiol.">
        <title>The Global Catalogue of Microorganisms (GCM) 10K type strain sequencing project: providing services to taxonomists for standard genome sequencing and annotation.</title>
        <authorList>
            <consortium name="The Broad Institute Genomics Platform"/>
            <consortium name="The Broad Institute Genome Sequencing Center for Infectious Disease"/>
            <person name="Wu L."/>
            <person name="Ma J."/>
        </authorList>
    </citation>
    <scope>NUCLEOTIDE SEQUENCE [LARGE SCALE GENOMIC DNA]</scope>
    <source>
        <strain evidence="4 5">JCM 4087</strain>
    </source>
</reference>
<keyword evidence="2" id="KW-0812">Transmembrane</keyword>
<feature type="transmembrane region" description="Helical" evidence="2">
    <location>
        <begin position="108"/>
        <end position="129"/>
    </location>
</feature>
<evidence type="ECO:0000313" key="5">
    <source>
        <dbReference type="Proteomes" id="UP001501102"/>
    </source>
</evidence>
<feature type="domain" description="HTH cro/C1-type" evidence="3">
    <location>
        <begin position="17"/>
        <end position="72"/>
    </location>
</feature>
<evidence type="ECO:0000256" key="1">
    <source>
        <dbReference type="SAM" id="MobiDB-lite"/>
    </source>
</evidence>
<dbReference type="InterPro" id="IPR001387">
    <property type="entry name" value="Cro/C1-type_HTH"/>
</dbReference>
<evidence type="ECO:0000256" key="2">
    <source>
        <dbReference type="SAM" id="Phobius"/>
    </source>
</evidence>
<dbReference type="EMBL" id="BAAAXZ010000105">
    <property type="protein sequence ID" value="GAA2930298.1"/>
    <property type="molecule type" value="Genomic_DNA"/>
</dbReference>
<dbReference type="Pfam" id="PF10901">
    <property type="entry name" value="DUF2690"/>
    <property type="match status" value="1"/>
</dbReference>
<sequence length="301" mass="30846">MNGDRPLPAECAALAAELRALRERTGLSLAALAGRTPYSKSSWERYLNGKKLPPRQAVEALCGLVGEPAGRPVALWELAEQRWSGRAAPEPVAPVAAPGRSAGRPVRAYVVSGTAVVAAVAAVLLFLVAGRDAPGGAGPGGGPGSLAATASYPQSWAPGCTGPDCEGADPQEMGCGAQGMAVTLQRRRLAGGQEIAIRYAEKCGAVWAKASHLRIGDRVELSLPGADPKRVRAASRRDTEVYLSTAMTATGRPDAARVCFYAAADADGPECFAPPGRREGRSGGLSSTPVGGQAAAPRRGS</sequence>
<dbReference type="SMART" id="SM00530">
    <property type="entry name" value="HTH_XRE"/>
    <property type="match status" value="1"/>
</dbReference>
<dbReference type="InterPro" id="IPR010982">
    <property type="entry name" value="Lambda_DNA-bd_dom_sf"/>
</dbReference>
<protein>
    <recommendedName>
        <fullName evidence="3">HTH cro/C1-type domain-containing protein</fullName>
    </recommendedName>
</protein>
<keyword evidence="5" id="KW-1185">Reference proteome</keyword>
<dbReference type="RefSeq" id="WP_344963462.1">
    <property type="nucleotide sequence ID" value="NZ_BAAAXZ010000105.1"/>
</dbReference>
<proteinExistence type="predicted"/>
<gene>
    <name evidence="4" type="ORF">GCM10020221_27600</name>
</gene>
<dbReference type="Pfam" id="PF13560">
    <property type="entry name" value="HTH_31"/>
    <property type="match status" value="1"/>
</dbReference>